<evidence type="ECO:0000256" key="1">
    <source>
        <dbReference type="SAM" id="Coils"/>
    </source>
</evidence>
<gene>
    <name evidence="2" type="ORF">V6N12_006517</name>
</gene>
<dbReference type="EMBL" id="JBBPBM010000009">
    <property type="protein sequence ID" value="KAK8567950.1"/>
    <property type="molecule type" value="Genomic_DNA"/>
</dbReference>
<keyword evidence="3" id="KW-1185">Reference proteome</keyword>
<proteinExistence type="predicted"/>
<feature type="coiled-coil region" evidence="1">
    <location>
        <begin position="128"/>
        <end position="177"/>
    </location>
</feature>
<reference evidence="2 3" key="1">
    <citation type="journal article" date="2024" name="G3 (Bethesda)">
        <title>Genome assembly of Hibiscus sabdariffa L. provides insights into metabolisms of medicinal natural products.</title>
        <authorList>
            <person name="Kim T."/>
        </authorList>
    </citation>
    <scope>NUCLEOTIDE SEQUENCE [LARGE SCALE GENOMIC DNA]</scope>
    <source>
        <strain evidence="2">TK-2024</strain>
        <tissue evidence="2">Old leaves</tissue>
    </source>
</reference>
<accession>A0ABR2EZ31</accession>
<dbReference type="Proteomes" id="UP001472677">
    <property type="component" value="Unassembled WGS sequence"/>
</dbReference>
<protein>
    <submittedName>
        <fullName evidence="2">Uncharacterized protein</fullName>
    </submittedName>
</protein>
<sequence>MDADNKTCFWLDRTLLMCMLYCAVEGNKRHFVATLAALILHDFVVFMAKLLLQDVYALLSAQFNNLKSRTFDQSGIDNSIREKGRLELCTKVKEDRKDGEEEGKKGIGGENCRGLQEEEAVKAKGKYKDKYKRKLLQKEEKFERIRSSLKDQYNEDRDKWEQERKLLNKKYQEMRWT</sequence>
<evidence type="ECO:0000313" key="3">
    <source>
        <dbReference type="Proteomes" id="UP001472677"/>
    </source>
</evidence>
<name>A0ABR2EZ31_9ROSI</name>
<comment type="caution">
    <text evidence="2">The sequence shown here is derived from an EMBL/GenBank/DDBJ whole genome shotgun (WGS) entry which is preliminary data.</text>
</comment>
<keyword evidence="1" id="KW-0175">Coiled coil</keyword>
<evidence type="ECO:0000313" key="2">
    <source>
        <dbReference type="EMBL" id="KAK8567950.1"/>
    </source>
</evidence>
<organism evidence="2 3">
    <name type="scientific">Hibiscus sabdariffa</name>
    <name type="common">roselle</name>
    <dbReference type="NCBI Taxonomy" id="183260"/>
    <lineage>
        <taxon>Eukaryota</taxon>
        <taxon>Viridiplantae</taxon>
        <taxon>Streptophyta</taxon>
        <taxon>Embryophyta</taxon>
        <taxon>Tracheophyta</taxon>
        <taxon>Spermatophyta</taxon>
        <taxon>Magnoliopsida</taxon>
        <taxon>eudicotyledons</taxon>
        <taxon>Gunneridae</taxon>
        <taxon>Pentapetalae</taxon>
        <taxon>rosids</taxon>
        <taxon>malvids</taxon>
        <taxon>Malvales</taxon>
        <taxon>Malvaceae</taxon>
        <taxon>Malvoideae</taxon>
        <taxon>Hibiscus</taxon>
    </lineage>
</organism>